<evidence type="ECO:0000259" key="7">
    <source>
        <dbReference type="PROSITE" id="PS50975"/>
    </source>
</evidence>
<dbReference type="PANTHER" id="PTHR12241">
    <property type="entry name" value="TUBULIN POLYGLUTAMYLASE"/>
    <property type="match status" value="1"/>
</dbReference>
<dbReference type="InterPro" id="IPR011761">
    <property type="entry name" value="ATP-grasp"/>
</dbReference>
<dbReference type="PROSITE" id="PS51221">
    <property type="entry name" value="TTL"/>
    <property type="match status" value="1"/>
</dbReference>
<dbReference type="GO" id="GO:0036064">
    <property type="term" value="C:ciliary basal body"/>
    <property type="evidence" value="ECO:0007669"/>
    <property type="project" value="TreeGrafter"/>
</dbReference>
<organism evidence="8 9">
    <name type="scientific">Pseudocohnilembus persalinus</name>
    <name type="common">Ciliate</name>
    <dbReference type="NCBI Taxonomy" id="266149"/>
    <lineage>
        <taxon>Eukaryota</taxon>
        <taxon>Sar</taxon>
        <taxon>Alveolata</taxon>
        <taxon>Ciliophora</taxon>
        <taxon>Intramacronucleata</taxon>
        <taxon>Oligohymenophorea</taxon>
        <taxon>Scuticociliatia</taxon>
        <taxon>Philasterida</taxon>
        <taxon>Pseudocohnilembidae</taxon>
        <taxon>Pseudocohnilembus</taxon>
    </lineage>
</organism>
<feature type="region of interest" description="Disordered" evidence="5">
    <location>
        <begin position="523"/>
        <end position="555"/>
    </location>
</feature>
<dbReference type="SUPFAM" id="SSF56059">
    <property type="entry name" value="Glutathione synthetase ATP-binding domain-like"/>
    <property type="match status" value="1"/>
</dbReference>
<dbReference type="Pfam" id="PF03133">
    <property type="entry name" value="TTL"/>
    <property type="match status" value="1"/>
</dbReference>
<dbReference type="GO" id="GO:0015631">
    <property type="term" value="F:tubulin binding"/>
    <property type="evidence" value="ECO:0007669"/>
    <property type="project" value="TreeGrafter"/>
</dbReference>
<dbReference type="GO" id="GO:0005524">
    <property type="term" value="F:ATP binding"/>
    <property type="evidence" value="ECO:0007669"/>
    <property type="project" value="UniProtKB-UniRule"/>
</dbReference>
<dbReference type="PROSITE" id="PS51257">
    <property type="entry name" value="PROKAR_LIPOPROTEIN"/>
    <property type="match status" value="1"/>
</dbReference>
<evidence type="ECO:0000256" key="3">
    <source>
        <dbReference type="ARBA" id="ARBA00022840"/>
    </source>
</evidence>
<keyword evidence="9" id="KW-1185">Reference proteome</keyword>
<evidence type="ECO:0000313" key="8">
    <source>
        <dbReference type="EMBL" id="KRX01477.1"/>
    </source>
</evidence>
<keyword evidence="3 4" id="KW-0067">ATP-binding</keyword>
<feature type="signal peptide" evidence="6">
    <location>
        <begin position="1"/>
        <end position="21"/>
    </location>
</feature>
<protein>
    <recommendedName>
        <fullName evidence="7">ATP-grasp domain-containing protein</fullName>
    </recommendedName>
</protein>
<keyword evidence="2 4" id="KW-0547">Nucleotide-binding</keyword>
<dbReference type="InterPro" id="IPR004344">
    <property type="entry name" value="TTL/TTLL_fam"/>
</dbReference>
<dbReference type="Gene3D" id="3.30.470.20">
    <property type="entry name" value="ATP-grasp fold, B domain"/>
    <property type="match status" value="1"/>
</dbReference>
<dbReference type="GO" id="GO:0046872">
    <property type="term" value="F:metal ion binding"/>
    <property type="evidence" value="ECO:0007669"/>
    <property type="project" value="InterPro"/>
</dbReference>
<comment type="caution">
    <text evidence="8">The sequence shown here is derived from an EMBL/GenBank/DDBJ whole genome shotgun (WGS) entry which is preliminary data.</text>
</comment>
<evidence type="ECO:0000256" key="6">
    <source>
        <dbReference type="SAM" id="SignalP"/>
    </source>
</evidence>
<feature type="domain" description="ATP-grasp" evidence="7">
    <location>
        <begin position="201"/>
        <end position="459"/>
    </location>
</feature>
<dbReference type="GO" id="GO:0070740">
    <property type="term" value="F:tubulin-glutamic acid ligase activity"/>
    <property type="evidence" value="ECO:0007669"/>
    <property type="project" value="TreeGrafter"/>
</dbReference>
<evidence type="ECO:0000256" key="4">
    <source>
        <dbReference type="PROSITE-ProRule" id="PRU00409"/>
    </source>
</evidence>
<name>A0A0V0QHD7_PSEPJ</name>
<evidence type="ECO:0000256" key="5">
    <source>
        <dbReference type="SAM" id="MobiDB-lite"/>
    </source>
</evidence>
<feature type="chain" id="PRO_5006867439" description="ATP-grasp domain-containing protein" evidence="6">
    <location>
        <begin position="22"/>
        <end position="555"/>
    </location>
</feature>
<sequence length="555" mass="65416">MNYKQISLFLILFLACYNSQNKFKGATETLDQHTKEQIKLIPETESIYVTQQEYEKYLKNENKNNKSQKLSLEDFQKLSFADQEWLQKKDLPEPEQERIFYENLEKHHDLPRDQVKYVYWYGEKKDYFKYKNYLISNYSLIETDQEFAPDTFTLTSYQWKQFKSHPNQIVTTVLGRNNVCHKEKLALSIKEYDRSEKNRFKNYRSNYGYPTTYRLDFSGKVQDEQELFKNDENVQGLYLIKIQQGGNAKGISLISDGKKFQESLKNKPKKEFLKEFDLKSVGYVLQKYVENPLTFDNKKFDVRYFVSIVSLDPYIVVFQYAYARKTVVNYDPNSDELAVHIANGGLQKKMPDYKKLIENDVNLNYKDFLLEIRKQYPSQTEEDVKQLDLKIKSAIAYALIGIEDKLTKRKGSVEIFGVDITIDDLMNPYILEFNFSPSLGLTNKVITKDIIDAIQDLTDVAMALNVMTRTEIKEKSQERYNFVCDYMFRAECDVLINTATDFNIADEPDRLNQWKPIQMVNNARSQQQIKQQDQNLNESDEGESQSNQQQQRIEL</sequence>
<evidence type="ECO:0000256" key="1">
    <source>
        <dbReference type="ARBA" id="ARBA00022598"/>
    </source>
</evidence>
<reference evidence="8 9" key="1">
    <citation type="journal article" date="2015" name="Sci. Rep.">
        <title>Genome of the facultative scuticociliatosis pathogen Pseudocohnilembus persalinus provides insight into its virulence through horizontal gene transfer.</title>
        <authorList>
            <person name="Xiong J."/>
            <person name="Wang G."/>
            <person name="Cheng J."/>
            <person name="Tian M."/>
            <person name="Pan X."/>
            <person name="Warren A."/>
            <person name="Jiang C."/>
            <person name="Yuan D."/>
            <person name="Miao W."/>
        </authorList>
    </citation>
    <scope>NUCLEOTIDE SEQUENCE [LARGE SCALE GENOMIC DNA]</scope>
    <source>
        <strain evidence="8">36N120E</strain>
    </source>
</reference>
<evidence type="ECO:0000313" key="9">
    <source>
        <dbReference type="Proteomes" id="UP000054937"/>
    </source>
</evidence>
<dbReference type="PROSITE" id="PS50975">
    <property type="entry name" value="ATP_GRASP"/>
    <property type="match status" value="1"/>
</dbReference>
<dbReference type="Proteomes" id="UP000054937">
    <property type="component" value="Unassembled WGS sequence"/>
</dbReference>
<dbReference type="EMBL" id="LDAU01000170">
    <property type="protein sequence ID" value="KRX01477.1"/>
    <property type="molecule type" value="Genomic_DNA"/>
</dbReference>
<keyword evidence="6" id="KW-0732">Signal</keyword>
<dbReference type="OrthoDB" id="202825at2759"/>
<keyword evidence="1" id="KW-0436">Ligase</keyword>
<dbReference type="AlphaFoldDB" id="A0A0V0QHD7"/>
<evidence type="ECO:0000256" key="2">
    <source>
        <dbReference type="ARBA" id="ARBA00022741"/>
    </source>
</evidence>
<dbReference type="GO" id="GO:0000226">
    <property type="term" value="P:microtubule cytoskeleton organization"/>
    <property type="evidence" value="ECO:0007669"/>
    <property type="project" value="TreeGrafter"/>
</dbReference>
<dbReference type="InParanoid" id="A0A0V0QHD7"/>
<accession>A0A0V0QHD7</accession>
<feature type="compositionally biased region" description="Polar residues" evidence="5">
    <location>
        <begin position="544"/>
        <end position="555"/>
    </location>
</feature>
<gene>
    <name evidence="8" type="ORF">PPERSA_01380</name>
</gene>
<proteinExistence type="predicted"/>